<dbReference type="OrthoDB" id="273886at2"/>
<reference evidence="2 3" key="1">
    <citation type="journal article" date="2012" name="FEBS Lett.">
        <title>Anammox organism KSU-1 expresses a NirK-type copper-containing nitrite reductase instead of a NirS-type with cytochrome cd1.</title>
        <authorList>
            <person name="Hira D."/>
            <person name="Toh H."/>
            <person name="Migita C.T."/>
            <person name="Okubo H."/>
            <person name="Nishiyama T."/>
            <person name="Hattori M."/>
            <person name="Furukawa K."/>
            <person name="Fujii T."/>
        </authorList>
    </citation>
    <scope>NUCLEOTIDE SEQUENCE [LARGE SCALE GENOMIC DNA]</scope>
</reference>
<keyword evidence="3" id="KW-1185">Reference proteome</keyword>
<keyword evidence="1" id="KW-0472">Membrane</keyword>
<dbReference type="EMBL" id="BAFH01000004">
    <property type="protein sequence ID" value="GAB64053.1"/>
    <property type="molecule type" value="Genomic_DNA"/>
</dbReference>
<organism evidence="2 3">
    <name type="scientific">Candidatus Jettenia caeni</name>
    <dbReference type="NCBI Taxonomy" id="247490"/>
    <lineage>
        <taxon>Bacteria</taxon>
        <taxon>Pseudomonadati</taxon>
        <taxon>Planctomycetota</taxon>
        <taxon>Candidatus Brocadiia</taxon>
        <taxon>Candidatus Brocadiales</taxon>
        <taxon>Candidatus Brocadiaceae</taxon>
        <taxon>Candidatus Jettenia</taxon>
    </lineage>
</organism>
<gene>
    <name evidence="2" type="ORF">KSU1_D0744</name>
</gene>
<name>I3IQQ8_9BACT</name>
<dbReference type="eggNOG" id="ENOG5033WWT">
    <property type="taxonomic scope" value="Bacteria"/>
</dbReference>
<dbReference type="AlphaFoldDB" id="I3IQQ8"/>
<proteinExistence type="predicted"/>
<keyword evidence="1" id="KW-0812">Transmembrane</keyword>
<keyword evidence="1" id="KW-1133">Transmembrane helix</keyword>
<comment type="caution">
    <text evidence="2">The sequence shown here is derived from an EMBL/GenBank/DDBJ whole genome shotgun (WGS) entry which is preliminary data.</text>
</comment>
<evidence type="ECO:0000313" key="2">
    <source>
        <dbReference type="EMBL" id="GAB64053.1"/>
    </source>
</evidence>
<sequence length="223" mass="25707">MQGNFRYRKLNSVGQFFFIGYFAPSRFFLDLAILINRIAKKRNFYSVISIFIMNDHISNTTNISLLLQNLYHESTERVRQTLEEIGKVGKGNHEVMKALQEFLQKEKQMPLRILAAQTISRVKTIAPRPTEEFKKPGILQCPGAERIKRVEIIDVLCPHCHREVTASIAGFEYEFACENCGEMMQRDIAESCIEKCPVGSKCVGEERYQKYLKGRRLGGNYKT</sequence>
<dbReference type="Proteomes" id="UP000002985">
    <property type="component" value="Unassembled WGS sequence"/>
</dbReference>
<protein>
    <submittedName>
        <fullName evidence="2">Uncharacterized protein</fullName>
    </submittedName>
</protein>
<dbReference type="STRING" id="247490.KSU1_D0744"/>
<accession>I3IQQ8</accession>
<evidence type="ECO:0000313" key="3">
    <source>
        <dbReference type="Proteomes" id="UP000002985"/>
    </source>
</evidence>
<evidence type="ECO:0000256" key="1">
    <source>
        <dbReference type="SAM" id="Phobius"/>
    </source>
</evidence>
<feature type="transmembrane region" description="Helical" evidence="1">
    <location>
        <begin position="12"/>
        <end position="35"/>
    </location>
</feature>